<organism evidence="1 2">
    <name type="scientific">Nesterenkonia rhizosphaerae</name>
    <dbReference type="NCBI Taxonomy" id="1348272"/>
    <lineage>
        <taxon>Bacteria</taxon>
        <taxon>Bacillati</taxon>
        <taxon>Actinomycetota</taxon>
        <taxon>Actinomycetes</taxon>
        <taxon>Micrococcales</taxon>
        <taxon>Micrococcaceae</taxon>
        <taxon>Nesterenkonia</taxon>
    </lineage>
</organism>
<evidence type="ECO:0000313" key="2">
    <source>
        <dbReference type="Proteomes" id="UP001500368"/>
    </source>
</evidence>
<dbReference type="EMBL" id="BAABLW010000007">
    <property type="protein sequence ID" value="GAA4924582.1"/>
    <property type="molecule type" value="Genomic_DNA"/>
</dbReference>
<accession>A0ABP9G0S5</accession>
<proteinExistence type="predicted"/>
<dbReference type="RefSeq" id="WP_345478078.1">
    <property type="nucleotide sequence ID" value="NZ_BAABLW010000007.1"/>
</dbReference>
<sequence length="303" mass="33492">MTTAPEALSTTDDQAHIRRRHIGTRPGAGLLMTDDALDYASAAEAVDEAGLGEDFHSVSPMLLVPVPTFTHRTQVAEVEPRFWASPLMWLPESLRPGADNLSDLQALRIGWELVRAGLYDPTEGFLDMPFTVGVDVETPEGAARIRAWAEGNADAQLDSIDLTAWLHRPEGHDDNWSLQLAQETLSSARASVWASSSQSLLAHLSAIREELSDDAEQFTQGVSTVLGLSIFLLSGIEYQQRDTAEYLEDLWKRLDDPAVSTVGIVQREVVKPLEEMLDFIHQHTFQALVGFEQLLSELFGDDQ</sequence>
<name>A0ABP9G0S5_9MICC</name>
<comment type="caution">
    <text evidence="1">The sequence shown here is derived from an EMBL/GenBank/DDBJ whole genome shotgun (WGS) entry which is preliminary data.</text>
</comment>
<evidence type="ECO:0000313" key="1">
    <source>
        <dbReference type="EMBL" id="GAA4924582.1"/>
    </source>
</evidence>
<gene>
    <name evidence="1" type="ORF">GCM10025790_22290</name>
</gene>
<protein>
    <submittedName>
        <fullName evidence="1">Uncharacterized protein</fullName>
    </submittedName>
</protein>
<reference evidence="2" key="1">
    <citation type="journal article" date="2019" name="Int. J. Syst. Evol. Microbiol.">
        <title>The Global Catalogue of Microorganisms (GCM) 10K type strain sequencing project: providing services to taxonomists for standard genome sequencing and annotation.</title>
        <authorList>
            <consortium name="The Broad Institute Genomics Platform"/>
            <consortium name="The Broad Institute Genome Sequencing Center for Infectious Disease"/>
            <person name="Wu L."/>
            <person name="Ma J."/>
        </authorList>
    </citation>
    <scope>NUCLEOTIDE SEQUENCE [LARGE SCALE GENOMIC DNA]</scope>
    <source>
        <strain evidence="2">JCM 19129</strain>
    </source>
</reference>
<dbReference type="Proteomes" id="UP001500368">
    <property type="component" value="Unassembled WGS sequence"/>
</dbReference>
<keyword evidence="2" id="KW-1185">Reference proteome</keyword>